<comment type="subunit">
    <text evidence="7">Heterodimer of an alpha and a beta subunit.</text>
</comment>
<evidence type="ECO:0000256" key="5">
    <source>
        <dbReference type="ARBA" id="ARBA00023203"/>
    </source>
</evidence>
<evidence type="ECO:0000313" key="8">
    <source>
        <dbReference type="EMBL" id="PFH37539.1"/>
    </source>
</evidence>
<name>A0A2A9MI15_BESBE</name>
<dbReference type="RefSeq" id="XP_029221548.1">
    <property type="nucleotide sequence ID" value="XM_029362583.1"/>
</dbReference>
<accession>A0A2A9MI15</accession>
<dbReference type="InterPro" id="IPR037282">
    <property type="entry name" value="CapZ_alpha/beta"/>
</dbReference>
<sequence length="269" mass="29674">MLGGAGPPSSTIPQALEGNWVSAVSLTRRMPPKFIDRTIAGIQHLCPRLRVELLTRVDRRLGICFDPEARKYFVACGYNQHGSAFRSPWSNTYIEKDSAGPAAPRRFKPADNLRHLESAYNQIFDAYRHTYYEGGVSSVYLWSLPSEDGFAAAFVLRHALDGGASGDGPRGCWESTHVAEVTQSISNVYYRLTSTVILSVKPPRGSNAHFYGGAMMTRTSEQSQKAEINASPDSPPHIGVIGPMIETMEESMRTALERCYFAKAFAVSF</sequence>
<proteinExistence type="inferred from homology"/>
<comment type="subcellular location">
    <subcellularLocation>
        <location evidence="1 7">Cytoplasm</location>
        <location evidence="1 7">Cytoskeleton</location>
    </subcellularLocation>
</comment>
<dbReference type="Gene3D" id="3.90.1150.210">
    <property type="entry name" value="F-actin capping protein, beta subunit"/>
    <property type="match status" value="1"/>
</dbReference>
<keyword evidence="4 7" id="KW-0963">Cytoplasm</keyword>
<evidence type="ECO:0000256" key="2">
    <source>
        <dbReference type="ARBA" id="ARBA00006039"/>
    </source>
</evidence>
<dbReference type="AlphaFoldDB" id="A0A2A9MI15"/>
<evidence type="ECO:0000256" key="4">
    <source>
        <dbReference type="ARBA" id="ARBA00022490"/>
    </source>
</evidence>
<keyword evidence="5 7" id="KW-0009">Actin-binding</keyword>
<dbReference type="GO" id="GO:0008290">
    <property type="term" value="C:F-actin capping protein complex"/>
    <property type="evidence" value="ECO:0007669"/>
    <property type="project" value="UniProtKB-UniRule"/>
</dbReference>
<dbReference type="SUPFAM" id="SSF90096">
    <property type="entry name" value="Subunits of heterodimeric actin filament capping protein Capz"/>
    <property type="match status" value="1"/>
</dbReference>
<dbReference type="Gene3D" id="1.20.58.570">
    <property type="match status" value="1"/>
</dbReference>
<dbReference type="PRINTS" id="PR00192">
    <property type="entry name" value="FACTINCAPB"/>
</dbReference>
<comment type="similarity">
    <text evidence="2 7">Belongs to the F-actin-capping protein beta subunit family.</text>
</comment>
<dbReference type="GO" id="GO:0000902">
    <property type="term" value="P:cell morphogenesis"/>
    <property type="evidence" value="ECO:0007669"/>
    <property type="project" value="TreeGrafter"/>
</dbReference>
<dbReference type="KEGG" id="bbes:BESB_039970"/>
<dbReference type="EMBL" id="NWUJ01000002">
    <property type="protein sequence ID" value="PFH37539.1"/>
    <property type="molecule type" value="Genomic_DNA"/>
</dbReference>
<keyword evidence="9" id="KW-1185">Reference proteome</keyword>
<evidence type="ECO:0000256" key="1">
    <source>
        <dbReference type="ARBA" id="ARBA00004245"/>
    </source>
</evidence>
<keyword evidence="6 7" id="KW-0206">Cytoskeleton</keyword>
<evidence type="ECO:0000256" key="7">
    <source>
        <dbReference type="RuleBase" id="RU365078"/>
    </source>
</evidence>
<evidence type="ECO:0000313" key="9">
    <source>
        <dbReference type="Proteomes" id="UP000224006"/>
    </source>
</evidence>
<dbReference type="InterPro" id="IPR043175">
    <property type="entry name" value="CAPZB_N"/>
</dbReference>
<comment type="function">
    <text evidence="7">F-actin-capping proteins bind in a Ca(2+)-independent manner to the fast growing ends of actin filaments (barbed end) thereby blocking the exchange of subunits at these ends. Unlike other capping proteins (such as gelsolin and severin), these proteins do not sever actin filaments.</text>
</comment>
<dbReference type="GO" id="GO:0051016">
    <property type="term" value="P:barbed-end actin filament capping"/>
    <property type="evidence" value="ECO:0007669"/>
    <property type="project" value="UniProtKB-UniRule"/>
</dbReference>
<organism evidence="8 9">
    <name type="scientific">Besnoitia besnoiti</name>
    <name type="common">Apicomplexan protozoan</name>
    <dbReference type="NCBI Taxonomy" id="94643"/>
    <lineage>
        <taxon>Eukaryota</taxon>
        <taxon>Sar</taxon>
        <taxon>Alveolata</taxon>
        <taxon>Apicomplexa</taxon>
        <taxon>Conoidasida</taxon>
        <taxon>Coccidia</taxon>
        <taxon>Eucoccidiorida</taxon>
        <taxon>Eimeriorina</taxon>
        <taxon>Sarcocystidae</taxon>
        <taxon>Besnoitia</taxon>
    </lineage>
</organism>
<gene>
    <name evidence="8" type="ORF">BESB_039970</name>
</gene>
<dbReference type="PANTHER" id="PTHR10619">
    <property type="entry name" value="F-ACTIN-CAPPING PROTEIN SUBUNIT BETA"/>
    <property type="match status" value="1"/>
</dbReference>
<reference evidence="8 9" key="1">
    <citation type="submission" date="2017-09" db="EMBL/GenBank/DDBJ databases">
        <title>Genome sequencing of Besnoitia besnoiti strain Bb-Ger1.</title>
        <authorList>
            <person name="Schares G."/>
            <person name="Venepally P."/>
            <person name="Lorenzi H.A."/>
        </authorList>
    </citation>
    <scope>NUCLEOTIDE SEQUENCE [LARGE SCALE GENOMIC DNA]</scope>
    <source>
        <strain evidence="8 9">Bb-Ger1</strain>
    </source>
</reference>
<dbReference type="Pfam" id="PF01115">
    <property type="entry name" value="F_actin_cap_B"/>
    <property type="match status" value="1"/>
</dbReference>
<evidence type="ECO:0000256" key="6">
    <source>
        <dbReference type="ARBA" id="ARBA00023212"/>
    </source>
</evidence>
<evidence type="ECO:0000256" key="3">
    <source>
        <dbReference type="ARBA" id="ARBA00022467"/>
    </source>
</evidence>
<dbReference type="GO" id="GO:0051015">
    <property type="term" value="F:actin filament binding"/>
    <property type="evidence" value="ECO:0007669"/>
    <property type="project" value="TreeGrafter"/>
</dbReference>
<comment type="caution">
    <text evidence="8">The sequence shown here is derived from an EMBL/GenBank/DDBJ whole genome shotgun (WGS) entry which is preliminary data.</text>
</comment>
<dbReference type="OrthoDB" id="9979678at2759"/>
<dbReference type="VEuPathDB" id="ToxoDB:BESB_039970"/>
<protein>
    <recommendedName>
        <fullName evidence="7">F-actin-capping protein subunit beta</fullName>
    </recommendedName>
</protein>
<dbReference type="Proteomes" id="UP000224006">
    <property type="component" value="Chromosome II"/>
</dbReference>
<dbReference type="STRING" id="94643.A0A2A9MI15"/>
<dbReference type="GeneID" id="40308978"/>
<dbReference type="InterPro" id="IPR042276">
    <property type="entry name" value="CapZ_alpha/beta_2"/>
</dbReference>
<dbReference type="InterPro" id="IPR001698">
    <property type="entry name" value="CAPZB"/>
</dbReference>
<dbReference type="PANTHER" id="PTHR10619:SF0">
    <property type="entry name" value="F-ACTIN-CAPPING PROTEIN SUBUNIT BETA ISOFORMS 1 AND 2"/>
    <property type="match status" value="1"/>
</dbReference>
<keyword evidence="3 7" id="KW-0117">Actin capping</keyword>